<dbReference type="EMBL" id="JAHHHN010000021">
    <property type="protein sequence ID" value="MBW4564370.1"/>
    <property type="molecule type" value="Genomic_DNA"/>
</dbReference>
<proteinExistence type="predicted"/>
<sequence length="294" mass="32366">MANIITLLLRNQRRFPNRIWLILFLLTVGFTSGLQYAQAITPQNLLPFEQPASARPQTGKTAQQSAPQNAPPELKNLLTQIDAAASIGDVKKVIEFYSPNFTHGDGLNRQTLEKALIELWKRHPQLKYTTQLQSWKSEGNGIIAETVTNITGLPSSNSNNLALNATIKSRQRVTGGKIVRQDILSERTLLTSGSKPPQVDVKLPQQVKVGQQYNFDAIVQEPLGDDFILGTALEEPIQADKYLNPTPVDLKLLTSGGIFKVGRAPSTPGSHWISAVILRGNGMTMVTQRLQVVK</sequence>
<reference evidence="2" key="1">
    <citation type="submission" date="2021-05" db="EMBL/GenBank/DDBJ databases">
        <authorList>
            <person name="Pietrasiak N."/>
            <person name="Ward R."/>
            <person name="Stajich J.E."/>
            <person name="Kurbessoian T."/>
        </authorList>
    </citation>
    <scope>NUCLEOTIDE SEQUENCE</scope>
    <source>
        <strain evidence="2">JT2-VF2</strain>
    </source>
</reference>
<dbReference type="InterPro" id="IPR032710">
    <property type="entry name" value="NTF2-like_dom_sf"/>
</dbReference>
<evidence type="ECO:0000256" key="1">
    <source>
        <dbReference type="SAM" id="MobiDB-lite"/>
    </source>
</evidence>
<dbReference type="AlphaFoldDB" id="A0A951Q263"/>
<reference evidence="2" key="2">
    <citation type="journal article" date="2022" name="Microbiol. Resour. Announc.">
        <title>Metagenome Sequencing to Explore Phylogenomics of Terrestrial Cyanobacteria.</title>
        <authorList>
            <person name="Ward R.D."/>
            <person name="Stajich J.E."/>
            <person name="Johansen J.R."/>
            <person name="Huntemann M."/>
            <person name="Clum A."/>
            <person name="Foster B."/>
            <person name="Foster B."/>
            <person name="Roux S."/>
            <person name="Palaniappan K."/>
            <person name="Varghese N."/>
            <person name="Mukherjee S."/>
            <person name="Reddy T.B.K."/>
            <person name="Daum C."/>
            <person name="Copeland A."/>
            <person name="Chen I.A."/>
            <person name="Ivanova N.N."/>
            <person name="Kyrpides N.C."/>
            <person name="Shapiro N."/>
            <person name="Eloe-Fadrosh E.A."/>
            <person name="Pietrasiak N."/>
        </authorList>
    </citation>
    <scope>NUCLEOTIDE SEQUENCE</scope>
    <source>
        <strain evidence="2">JT2-VF2</strain>
    </source>
</reference>
<gene>
    <name evidence="2" type="ORF">KME32_25155</name>
</gene>
<dbReference type="Proteomes" id="UP000715781">
    <property type="component" value="Unassembled WGS sequence"/>
</dbReference>
<dbReference type="SUPFAM" id="SSF54427">
    <property type="entry name" value="NTF2-like"/>
    <property type="match status" value="1"/>
</dbReference>
<organism evidence="2 3">
    <name type="scientific">Mojavia pulchra JT2-VF2</name>
    <dbReference type="NCBI Taxonomy" id="287848"/>
    <lineage>
        <taxon>Bacteria</taxon>
        <taxon>Bacillati</taxon>
        <taxon>Cyanobacteriota</taxon>
        <taxon>Cyanophyceae</taxon>
        <taxon>Nostocales</taxon>
        <taxon>Nostocaceae</taxon>
    </lineage>
</organism>
<evidence type="ECO:0000313" key="2">
    <source>
        <dbReference type="EMBL" id="MBW4564370.1"/>
    </source>
</evidence>
<feature type="region of interest" description="Disordered" evidence="1">
    <location>
        <begin position="50"/>
        <end position="71"/>
    </location>
</feature>
<evidence type="ECO:0000313" key="3">
    <source>
        <dbReference type="Proteomes" id="UP000715781"/>
    </source>
</evidence>
<comment type="caution">
    <text evidence="2">The sequence shown here is derived from an EMBL/GenBank/DDBJ whole genome shotgun (WGS) entry which is preliminary data.</text>
</comment>
<protein>
    <submittedName>
        <fullName evidence="2">Nuclear transport factor 2 family protein</fullName>
    </submittedName>
</protein>
<accession>A0A951Q263</accession>
<name>A0A951Q263_9NOST</name>
<feature type="compositionally biased region" description="Polar residues" evidence="1">
    <location>
        <begin position="55"/>
        <end position="68"/>
    </location>
</feature>